<dbReference type="Gene3D" id="1.10.8.10">
    <property type="entry name" value="DNA helicase RuvA subunit, C-terminal domain"/>
    <property type="match status" value="1"/>
</dbReference>
<evidence type="ECO:0000313" key="9">
    <source>
        <dbReference type="Proteomes" id="UP001139502"/>
    </source>
</evidence>
<gene>
    <name evidence="6 8" type="primary">ruvA</name>
    <name evidence="8" type="ORF">NBM05_14820</name>
</gene>
<keyword evidence="3 6" id="KW-0238">DNA-binding</keyword>
<dbReference type="GO" id="GO:0005737">
    <property type="term" value="C:cytoplasm"/>
    <property type="evidence" value="ECO:0007669"/>
    <property type="project" value="UniProtKB-SubCell"/>
</dbReference>
<feature type="domain" description="Helix-hairpin-helix DNA-binding motif class 1" evidence="7">
    <location>
        <begin position="72"/>
        <end position="91"/>
    </location>
</feature>
<dbReference type="InterPro" id="IPR013849">
    <property type="entry name" value="DNA_helicase_Holl-junc_RuvA_I"/>
</dbReference>
<dbReference type="SUPFAM" id="SSF47781">
    <property type="entry name" value="RuvA domain 2-like"/>
    <property type="match status" value="1"/>
</dbReference>
<dbReference type="GO" id="GO:0006281">
    <property type="term" value="P:DNA repair"/>
    <property type="evidence" value="ECO:0007669"/>
    <property type="project" value="UniProtKB-UniRule"/>
</dbReference>
<sequence>MISSLHGTVGHVGLHDAVIEVGGVGMLVHATPDTLAGLRLGEQARVQTSLIVREDSLTLFGFRDAAEREVFETMLSVSGIGPRIALAVLSVYTPRDVAAAVASGDDKAFSKVPGIGPKGARRIVLELAGKLVLPEGDEGTLDIPGPGAAAEEGPAWRSQVEQALYGLGWNEKDAAAAVAAFIHVEPEADSLTVPAALKAVLASLGKTSGIGHRS</sequence>
<name>A0A9X2HGF5_9MICC</name>
<dbReference type="GO" id="GO:0006310">
    <property type="term" value="P:DNA recombination"/>
    <property type="evidence" value="ECO:0007669"/>
    <property type="project" value="UniProtKB-UniRule"/>
</dbReference>
<evidence type="ECO:0000259" key="7">
    <source>
        <dbReference type="SMART" id="SM00278"/>
    </source>
</evidence>
<dbReference type="AlphaFoldDB" id="A0A9X2HGF5"/>
<evidence type="ECO:0000256" key="2">
    <source>
        <dbReference type="ARBA" id="ARBA00022763"/>
    </source>
</evidence>
<dbReference type="Pfam" id="PF14520">
    <property type="entry name" value="HHH_5"/>
    <property type="match status" value="1"/>
</dbReference>
<accession>A0A9X2HGF5</accession>
<dbReference type="Gene3D" id="2.40.50.140">
    <property type="entry name" value="Nucleic acid-binding proteins"/>
    <property type="match status" value="1"/>
</dbReference>
<comment type="domain">
    <text evidence="6">Has three domains with a flexible linker between the domains II and III and assumes an 'L' shape. Domain III is highly mobile and contacts RuvB.</text>
</comment>
<keyword evidence="1 6" id="KW-0963">Cytoplasm</keyword>
<protein>
    <recommendedName>
        <fullName evidence="6">Holliday junction branch migration complex subunit RuvA</fullName>
    </recommendedName>
</protein>
<reference evidence="8" key="1">
    <citation type="submission" date="2022-06" db="EMBL/GenBank/DDBJ databases">
        <title>Rothia sp. isolated from sandalwood seedling.</title>
        <authorList>
            <person name="Tuikhar N."/>
            <person name="Kirdat K."/>
            <person name="Thorat V."/>
            <person name="Swetha P."/>
            <person name="Padma S."/>
            <person name="Sundararaj R."/>
            <person name="Yadav A."/>
        </authorList>
    </citation>
    <scope>NUCLEOTIDE SEQUENCE</scope>
    <source>
        <strain evidence="8">AR01</strain>
    </source>
</reference>
<dbReference type="InterPro" id="IPR000085">
    <property type="entry name" value="RuvA"/>
</dbReference>
<proteinExistence type="inferred from homology"/>
<keyword evidence="2 6" id="KW-0227">DNA damage</keyword>
<dbReference type="Gene3D" id="1.10.150.20">
    <property type="entry name" value="5' to 3' exonuclease, C-terminal subdomain"/>
    <property type="match status" value="1"/>
</dbReference>
<dbReference type="GO" id="GO:0048476">
    <property type="term" value="C:Holliday junction resolvase complex"/>
    <property type="evidence" value="ECO:0007669"/>
    <property type="project" value="UniProtKB-UniRule"/>
</dbReference>
<dbReference type="Pfam" id="PF01330">
    <property type="entry name" value="RuvA_N"/>
    <property type="match status" value="1"/>
</dbReference>
<dbReference type="InterPro" id="IPR003583">
    <property type="entry name" value="Hlx-hairpin-Hlx_DNA-bd_motif"/>
</dbReference>
<dbReference type="HAMAP" id="MF_00031">
    <property type="entry name" value="DNA_HJ_migration_RuvA"/>
    <property type="match status" value="1"/>
</dbReference>
<dbReference type="SUPFAM" id="SSF50249">
    <property type="entry name" value="Nucleic acid-binding proteins"/>
    <property type="match status" value="1"/>
</dbReference>
<comment type="caution">
    <text evidence="6">Lacks conserved residue(s) required for the propagation of feature annotation.</text>
</comment>
<evidence type="ECO:0000256" key="6">
    <source>
        <dbReference type="HAMAP-Rule" id="MF_00031"/>
    </source>
</evidence>
<dbReference type="GO" id="GO:0005524">
    <property type="term" value="F:ATP binding"/>
    <property type="evidence" value="ECO:0007669"/>
    <property type="project" value="InterPro"/>
</dbReference>
<dbReference type="Proteomes" id="UP001139502">
    <property type="component" value="Unassembled WGS sequence"/>
</dbReference>
<dbReference type="RefSeq" id="WP_254169030.1">
    <property type="nucleotide sequence ID" value="NZ_JANAFB010000065.1"/>
</dbReference>
<dbReference type="InterPro" id="IPR011114">
    <property type="entry name" value="RuvA_C"/>
</dbReference>
<evidence type="ECO:0000256" key="4">
    <source>
        <dbReference type="ARBA" id="ARBA00023172"/>
    </source>
</evidence>
<keyword evidence="9" id="KW-1185">Reference proteome</keyword>
<dbReference type="EMBL" id="JANAFB010000065">
    <property type="protein sequence ID" value="MCP3427242.1"/>
    <property type="molecule type" value="Genomic_DNA"/>
</dbReference>
<dbReference type="Pfam" id="PF07499">
    <property type="entry name" value="RuvA_C"/>
    <property type="match status" value="1"/>
</dbReference>
<comment type="caution">
    <text evidence="8">The sequence shown here is derived from an EMBL/GenBank/DDBJ whole genome shotgun (WGS) entry which is preliminary data.</text>
</comment>
<keyword evidence="4 6" id="KW-0233">DNA recombination</keyword>
<dbReference type="GO" id="GO:0009378">
    <property type="term" value="F:four-way junction helicase activity"/>
    <property type="evidence" value="ECO:0007669"/>
    <property type="project" value="InterPro"/>
</dbReference>
<evidence type="ECO:0000256" key="3">
    <source>
        <dbReference type="ARBA" id="ARBA00023125"/>
    </source>
</evidence>
<evidence type="ECO:0000313" key="8">
    <source>
        <dbReference type="EMBL" id="MCP3427242.1"/>
    </source>
</evidence>
<dbReference type="SMART" id="SM00278">
    <property type="entry name" value="HhH1"/>
    <property type="match status" value="2"/>
</dbReference>
<comment type="function">
    <text evidence="6">The RuvA-RuvB-RuvC complex processes Holliday junction (HJ) DNA during genetic recombination and DNA repair, while the RuvA-RuvB complex plays an important role in the rescue of blocked DNA replication forks via replication fork reversal (RFR). RuvA specifically binds to HJ cruciform DNA, conferring on it an open structure. The RuvB hexamer acts as an ATP-dependent pump, pulling dsDNA into and through the RuvAB complex. HJ branch migration allows RuvC to scan DNA until it finds its consensus sequence, where it cleaves and resolves the cruciform DNA.</text>
</comment>
<comment type="subunit">
    <text evidence="6">Homotetramer. Forms an RuvA(8)-RuvB(12)-Holliday junction (HJ) complex. HJ DNA is sandwiched between 2 RuvA tetramers; dsDNA enters through RuvA and exits via RuvB. An RuvB hexamer assembles on each DNA strand where it exits the tetramer. Each RuvB hexamer is contacted by two RuvA subunits (via domain III) on 2 adjacent RuvB subunits; this complex drives branch migration. In the full resolvosome a probable DNA-RuvA(4)-RuvB(12)-RuvC(2) complex forms which resolves the HJ.</text>
</comment>
<dbReference type="GO" id="GO:0009379">
    <property type="term" value="C:Holliday junction helicase complex"/>
    <property type="evidence" value="ECO:0007669"/>
    <property type="project" value="InterPro"/>
</dbReference>
<feature type="region of interest" description="Domain III" evidence="6">
    <location>
        <begin position="152"/>
        <end position="214"/>
    </location>
</feature>
<organism evidence="8 9">
    <name type="scientific">Rothia santali</name>
    <dbReference type="NCBI Taxonomy" id="2949643"/>
    <lineage>
        <taxon>Bacteria</taxon>
        <taxon>Bacillati</taxon>
        <taxon>Actinomycetota</taxon>
        <taxon>Actinomycetes</taxon>
        <taxon>Micrococcales</taxon>
        <taxon>Micrococcaceae</taxon>
        <taxon>Rothia</taxon>
    </lineage>
</organism>
<comment type="similarity">
    <text evidence="6">Belongs to the RuvA family.</text>
</comment>
<comment type="subcellular location">
    <subcellularLocation>
        <location evidence="6">Cytoplasm</location>
    </subcellularLocation>
</comment>
<feature type="domain" description="Helix-hairpin-helix DNA-binding motif class 1" evidence="7">
    <location>
        <begin position="107"/>
        <end position="126"/>
    </location>
</feature>
<dbReference type="NCBIfam" id="TIGR00084">
    <property type="entry name" value="ruvA"/>
    <property type="match status" value="1"/>
</dbReference>
<evidence type="ECO:0000256" key="5">
    <source>
        <dbReference type="ARBA" id="ARBA00023204"/>
    </source>
</evidence>
<dbReference type="GO" id="GO:0000400">
    <property type="term" value="F:four-way junction DNA binding"/>
    <property type="evidence" value="ECO:0007669"/>
    <property type="project" value="UniProtKB-UniRule"/>
</dbReference>
<evidence type="ECO:0000256" key="1">
    <source>
        <dbReference type="ARBA" id="ARBA00022490"/>
    </source>
</evidence>
<dbReference type="InterPro" id="IPR010994">
    <property type="entry name" value="RuvA_2-like"/>
</dbReference>
<dbReference type="InterPro" id="IPR036267">
    <property type="entry name" value="RuvA_C_sf"/>
</dbReference>
<keyword evidence="5 6" id="KW-0234">DNA repair</keyword>
<dbReference type="SUPFAM" id="SSF46929">
    <property type="entry name" value="DNA helicase RuvA subunit, C-terminal domain"/>
    <property type="match status" value="1"/>
</dbReference>
<dbReference type="InterPro" id="IPR012340">
    <property type="entry name" value="NA-bd_OB-fold"/>
</dbReference>